<dbReference type="KEGG" id="bhb:M9394_00095"/>
<dbReference type="GO" id="GO:0000027">
    <property type="term" value="P:ribosomal large subunit assembly"/>
    <property type="evidence" value="ECO:0007669"/>
    <property type="project" value="UniProtKB-UniRule"/>
</dbReference>
<dbReference type="Gene3D" id="1.10.1900.20">
    <property type="entry name" value="Ribosomal protein L20"/>
    <property type="match status" value="1"/>
</dbReference>
<dbReference type="GO" id="GO:0019843">
    <property type="term" value="F:rRNA binding"/>
    <property type="evidence" value="ECO:0007669"/>
    <property type="project" value="UniProtKB-UniRule"/>
</dbReference>
<evidence type="ECO:0000313" key="9">
    <source>
        <dbReference type="EMBL" id="URJ24762.1"/>
    </source>
</evidence>
<dbReference type="InterPro" id="IPR035566">
    <property type="entry name" value="Ribosomal_protein_bL20_C"/>
</dbReference>
<sequence length="120" mass="14115">MTRVKNSVVAHARHKKILKQAAGYYGARSRTYRVAYQSVIKSGQYSYRDRRQKKRLFRRLWINRINAASRKYGISYNYLINGLQKSDVCINRKMLADIAIFDRKTFSALIDKAKINLEHT</sequence>
<keyword evidence="5 7" id="KW-0687">Ribonucleoprotein</keyword>
<dbReference type="NCBIfam" id="TIGR01032">
    <property type="entry name" value="rplT_bact"/>
    <property type="match status" value="1"/>
</dbReference>
<dbReference type="PANTHER" id="PTHR10986">
    <property type="entry name" value="39S RIBOSOMAL PROTEIN L20"/>
    <property type="match status" value="1"/>
</dbReference>
<evidence type="ECO:0000256" key="8">
    <source>
        <dbReference type="RuleBase" id="RU000560"/>
    </source>
</evidence>
<keyword evidence="12" id="KW-1185">Reference proteome</keyword>
<dbReference type="CDD" id="cd07026">
    <property type="entry name" value="Ribosomal_L20"/>
    <property type="match status" value="1"/>
</dbReference>
<evidence type="ECO:0000256" key="5">
    <source>
        <dbReference type="ARBA" id="ARBA00023274"/>
    </source>
</evidence>
<evidence type="ECO:0000256" key="7">
    <source>
        <dbReference type="HAMAP-Rule" id="MF_00382"/>
    </source>
</evidence>
<dbReference type="GO" id="GO:1990904">
    <property type="term" value="C:ribonucleoprotein complex"/>
    <property type="evidence" value="ECO:0007669"/>
    <property type="project" value="UniProtKB-KW"/>
</dbReference>
<dbReference type="PROSITE" id="PS00937">
    <property type="entry name" value="RIBOSOMAL_L20"/>
    <property type="match status" value="1"/>
</dbReference>
<dbReference type="InterPro" id="IPR049946">
    <property type="entry name" value="RIBOSOMAL_L20_CS"/>
</dbReference>
<dbReference type="SUPFAM" id="SSF74731">
    <property type="entry name" value="Ribosomal protein L20"/>
    <property type="match status" value="1"/>
</dbReference>
<dbReference type="EMBL" id="CP097750">
    <property type="protein sequence ID" value="URJ24762.1"/>
    <property type="molecule type" value="Genomic_DNA"/>
</dbReference>
<evidence type="ECO:0000256" key="1">
    <source>
        <dbReference type="ARBA" id="ARBA00007698"/>
    </source>
</evidence>
<dbReference type="FunFam" id="1.10.1900.20:FF:000001">
    <property type="entry name" value="50S ribosomal protein L20"/>
    <property type="match status" value="1"/>
</dbReference>
<dbReference type="InterPro" id="IPR005813">
    <property type="entry name" value="Ribosomal_bL20"/>
</dbReference>
<accession>A0AAE9L6M6</accession>
<dbReference type="Proteomes" id="UP001056323">
    <property type="component" value="Chromosome"/>
</dbReference>
<keyword evidence="2 7" id="KW-0699">rRNA-binding</keyword>
<protein>
    <recommendedName>
        <fullName evidence="6 7">Large ribosomal subunit protein bL20</fullName>
    </recommendedName>
</protein>
<evidence type="ECO:0000313" key="10">
    <source>
        <dbReference type="EMBL" id="URJ27565.1"/>
    </source>
</evidence>
<dbReference type="Proteomes" id="UP001056483">
    <property type="component" value="Chromosome"/>
</dbReference>
<evidence type="ECO:0000256" key="4">
    <source>
        <dbReference type="ARBA" id="ARBA00022980"/>
    </source>
</evidence>
<proteinExistence type="inferred from homology"/>
<dbReference type="GO" id="GO:0005840">
    <property type="term" value="C:ribosome"/>
    <property type="evidence" value="ECO:0007669"/>
    <property type="project" value="UniProtKB-KW"/>
</dbReference>
<gene>
    <name evidence="7 10" type="primary">rplT</name>
    <name evidence="10" type="ORF">M9394_00095</name>
    <name evidence="9" type="ORF">M9404_01455</name>
</gene>
<name>A0AAE9L6M6_9ENTR</name>
<dbReference type="PRINTS" id="PR00062">
    <property type="entry name" value="RIBOSOMALL20"/>
</dbReference>
<evidence type="ECO:0000256" key="2">
    <source>
        <dbReference type="ARBA" id="ARBA00022730"/>
    </source>
</evidence>
<evidence type="ECO:0000256" key="3">
    <source>
        <dbReference type="ARBA" id="ARBA00022884"/>
    </source>
</evidence>
<dbReference type="RefSeq" id="WP_250247460.1">
    <property type="nucleotide sequence ID" value="NZ_CP097749.1"/>
</dbReference>
<dbReference type="EMBL" id="CP097751">
    <property type="protein sequence ID" value="URJ27565.1"/>
    <property type="molecule type" value="Genomic_DNA"/>
</dbReference>
<organism evidence="10 11">
    <name type="scientific">Candidatus Blochmanniella camponoti</name>
    <dbReference type="NCBI Taxonomy" id="108080"/>
    <lineage>
        <taxon>Bacteria</taxon>
        <taxon>Pseudomonadati</taxon>
        <taxon>Pseudomonadota</taxon>
        <taxon>Gammaproteobacteria</taxon>
        <taxon>Enterobacterales</taxon>
        <taxon>Enterobacteriaceae</taxon>
        <taxon>ant endosymbionts</taxon>
        <taxon>Candidatus Blochmanniella</taxon>
    </lineage>
</organism>
<dbReference type="Gene3D" id="6.10.160.10">
    <property type="match status" value="1"/>
</dbReference>
<evidence type="ECO:0000313" key="12">
    <source>
        <dbReference type="Proteomes" id="UP001056483"/>
    </source>
</evidence>
<reference evidence="10" key="1">
    <citation type="submission" date="2022-05" db="EMBL/GenBank/DDBJ databases">
        <title>Impact of host demography and evolutionary history on endosymbiont molecular evolution: a test in carpenter ants (Genus Camponotus) and their Blochmannia endosymbionts.</title>
        <authorList>
            <person name="Manthey J.D."/>
            <person name="Giron J.C."/>
            <person name="Hruska J.P."/>
        </authorList>
    </citation>
    <scope>NUCLEOTIDE SEQUENCE</scope>
    <source>
        <strain evidence="10">C-049</strain>
        <strain evidence="9">C-050</strain>
    </source>
</reference>
<evidence type="ECO:0000313" key="11">
    <source>
        <dbReference type="Proteomes" id="UP001056323"/>
    </source>
</evidence>
<dbReference type="GO" id="GO:0006412">
    <property type="term" value="P:translation"/>
    <property type="evidence" value="ECO:0007669"/>
    <property type="project" value="InterPro"/>
</dbReference>
<evidence type="ECO:0000256" key="6">
    <source>
        <dbReference type="ARBA" id="ARBA00035172"/>
    </source>
</evidence>
<comment type="function">
    <text evidence="7 8">Binds directly to 23S ribosomal RNA and is necessary for the in vitro assembly process of the 50S ribosomal subunit. It is not involved in the protein synthesizing functions of that subunit.</text>
</comment>
<comment type="similarity">
    <text evidence="1 7 8">Belongs to the bacterial ribosomal protein bL20 family.</text>
</comment>
<dbReference type="Pfam" id="PF00453">
    <property type="entry name" value="Ribosomal_L20"/>
    <property type="match status" value="1"/>
</dbReference>
<keyword evidence="4 7" id="KW-0689">Ribosomal protein</keyword>
<dbReference type="GO" id="GO:0003735">
    <property type="term" value="F:structural constituent of ribosome"/>
    <property type="evidence" value="ECO:0007669"/>
    <property type="project" value="InterPro"/>
</dbReference>
<keyword evidence="3 7" id="KW-0694">RNA-binding</keyword>
<dbReference type="HAMAP" id="MF_00382">
    <property type="entry name" value="Ribosomal_bL20"/>
    <property type="match status" value="1"/>
</dbReference>
<dbReference type="AlphaFoldDB" id="A0AAE9L6M6"/>